<dbReference type="AlphaFoldDB" id="A0AAW6XW65"/>
<name>A0AAW6XW65_STRAG</name>
<evidence type="ECO:0000313" key="1">
    <source>
        <dbReference type="EMBL" id="MDK6900378.1"/>
    </source>
</evidence>
<sequence length="350" mass="38026">MQLPVSWHDFTPTPRFQNPYVLDLTQAGRAVFTATDLIAGHKYTINALAAEKVFYSLPGRSYPASPGEEVTHTFTAETAEVEVIMTGPASLTLQKFTLTDHAQINAEPHPAQVLGLFAYLPVKGLGAFYLGTSRLNVDALDRPAAGGDTFILDRSRLNQGRLQAPVRTVAWQNIISPVTNIETSRGNDAAGPVRKARAGTMEVTAAGGLDPRVTGMRQGTPIRLVHWPTRQAIFTGEVINLKYDPARPGSAVPYHVKITAADAVAELANITRYGAIGPYQGRNGAELFPDRTRRLMGSARGRQYWINGTSQIELAPTTWETSLANYLDALTASVGGFWRVDRDGRLLISA</sequence>
<protein>
    <submittedName>
        <fullName evidence="1">Uncharacterized protein</fullName>
    </submittedName>
</protein>
<dbReference type="EMBL" id="JASOIH010000035">
    <property type="protein sequence ID" value="MDK6900378.1"/>
    <property type="molecule type" value="Genomic_DNA"/>
</dbReference>
<organism evidence="1 2">
    <name type="scientific">Streptococcus agalactiae</name>
    <dbReference type="NCBI Taxonomy" id="1311"/>
    <lineage>
        <taxon>Bacteria</taxon>
        <taxon>Bacillati</taxon>
        <taxon>Bacillota</taxon>
        <taxon>Bacilli</taxon>
        <taxon>Lactobacillales</taxon>
        <taxon>Streptococcaceae</taxon>
        <taxon>Streptococcus</taxon>
    </lineage>
</organism>
<proteinExistence type="predicted"/>
<dbReference type="Proteomes" id="UP001230629">
    <property type="component" value="Unassembled WGS sequence"/>
</dbReference>
<reference evidence="1" key="1">
    <citation type="submission" date="2023-05" db="EMBL/GenBank/DDBJ databases">
        <title>Cataloging the Phylogenetic Diversity of Human Bladder Bacteria.</title>
        <authorList>
            <person name="Du J."/>
        </authorList>
    </citation>
    <scope>NUCLEOTIDE SEQUENCE</scope>
    <source>
        <strain evidence="1">UMB8703</strain>
    </source>
</reference>
<feature type="non-terminal residue" evidence="1">
    <location>
        <position position="350"/>
    </location>
</feature>
<comment type="caution">
    <text evidence="1">The sequence shown here is derived from an EMBL/GenBank/DDBJ whole genome shotgun (WGS) entry which is preliminary data.</text>
</comment>
<dbReference type="RefSeq" id="WP_285312057.1">
    <property type="nucleotide sequence ID" value="NZ_JASOIH010000035.1"/>
</dbReference>
<accession>A0AAW6XW65</accession>
<gene>
    <name evidence="1" type="ORF">QP229_10510</name>
</gene>
<evidence type="ECO:0000313" key="2">
    <source>
        <dbReference type="Proteomes" id="UP001230629"/>
    </source>
</evidence>